<dbReference type="EMBL" id="JACWZY010000031">
    <property type="protein sequence ID" value="MBD2704424.1"/>
    <property type="molecule type" value="Genomic_DNA"/>
</dbReference>
<accession>A0A926Y0N6</accession>
<evidence type="ECO:0000313" key="2">
    <source>
        <dbReference type="Proteomes" id="UP000598820"/>
    </source>
</evidence>
<protein>
    <submittedName>
        <fullName evidence="1">Uncharacterized protein</fullName>
    </submittedName>
</protein>
<dbReference type="Proteomes" id="UP000598820">
    <property type="component" value="Unassembled WGS sequence"/>
</dbReference>
<name>A0A926Y0N6_9BACT</name>
<sequence>MQRFKSGDFEFDIPTSWAEVTLAQFMAIAQSDSDTSPYAIIAALCGMDEDDFKSQTLPFNASLFIVERLDFLKKEPALKPELPKTVTIDGVTHKLPHDLGAVATVGQMWDIDLVIRAREKAKQPVDSANLADQLLPVFLWPVLRTDPYVSRHHAAELLPIISAMPCLEALAVSAFFLRNFINPTNTGRISVVLLPLTRWKKWHERRRRAWKHLTCILPAFISRIFSGSTTPNQPVR</sequence>
<organism evidence="1 2">
    <name type="scientific">Spirosoma profusum</name>
    <dbReference type="NCBI Taxonomy" id="2771354"/>
    <lineage>
        <taxon>Bacteria</taxon>
        <taxon>Pseudomonadati</taxon>
        <taxon>Bacteroidota</taxon>
        <taxon>Cytophagia</taxon>
        <taxon>Cytophagales</taxon>
        <taxon>Cytophagaceae</taxon>
        <taxon>Spirosoma</taxon>
    </lineage>
</organism>
<reference evidence="1" key="1">
    <citation type="submission" date="2020-09" db="EMBL/GenBank/DDBJ databases">
        <authorList>
            <person name="Kim M.K."/>
        </authorList>
    </citation>
    <scope>NUCLEOTIDE SEQUENCE</scope>
    <source>
        <strain evidence="1">BT702</strain>
    </source>
</reference>
<comment type="caution">
    <text evidence="1">The sequence shown here is derived from an EMBL/GenBank/DDBJ whole genome shotgun (WGS) entry which is preliminary data.</text>
</comment>
<dbReference type="AlphaFoldDB" id="A0A926Y0N6"/>
<evidence type="ECO:0000313" key="1">
    <source>
        <dbReference type="EMBL" id="MBD2704424.1"/>
    </source>
</evidence>
<gene>
    <name evidence="1" type="ORF">IC229_27535</name>
</gene>
<proteinExistence type="predicted"/>
<keyword evidence="2" id="KW-1185">Reference proteome</keyword>
<dbReference type="RefSeq" id="WP_190890986.1">
    <property type="nucleotide sequence ID" value="NZ_JACWZY010000031.1"/>
</dbReference>